<name>A0A5N6MTB3_9MICC</name>
<feature type="transmembrane region" description="Helical" evidence="7">
    <location>
        <begin position="103"/>
        <end position="124"/>
    </location>
</feature>
<comment type="subcellular location">
    <subcellularLocation>
        <location evidence="1 7">Cell membrane</location>
        <topology evidence="1 7">Multi-pass membrane protein</topology>
    </subcellularLocation>
</comment>
<evidence type="ECO:0000256" key="1">
    <source>
        <dbReference type="ARBA" id="ARBA00004651"/>
    </source>
</evidence>
<feature type="transmembrane region" description="Helical" evidence="7">
    <location>
        <begin position="39"/>
        <end position="60"/>
    </location>
</feature>
<evidence type="ECO:0000256" key="2">
    <source>
        <dbReference type="ARBA" id="ARBA00022448"/>
    </source>
</evidence>
<keyword evidence="11" id="KW-1185">Reference proteome</keyword>
<dbReference type="CDD" id="cd06261">
    <property type="entry name" value="TM_PBP2"/>
    <property type="match status" value="1"/>
</dbReference>
<evidence type="ECO:0000256" key="5">
    <source>
        <dbReference type="ARBA" id="ARBA00022989"/>
    </source>
</evidence>
<evidence type="ECO:0000256" key="8">
    <source>
        <dbReference type="SAM" id="MobiDB-lite"/>
    </source>
</evidence>
<dbReference type="Proteomes" id="UP000326852">
    <property type="component" value="Unassembled WGS sequence"/>
</dbReference>
<evidence type="ECO:0000256" key="7">
    <source>
        <dbReference type="RuleBase" id="RU363032"/>
    </source>
</evidence>
<reference evidence="10 11" key="1">
    <citation type="submission" date="2019-08" db="EMBL/GenBank/DDBJ databases">
        <title>Arthrobacter sp. nov., isolated from plateau pika and Tibetan wild ass.</title>
        <authorList>
            <person name="Ge Y."/>
        </authorList>
    </citation>
    <scope>NUCLEOTIDE SEQUENCE [LARGE SCALE GENOMIC DNA]</scope>
    <source>
        <strain evidence="10 11">785</strain>
    </source>
</reference>
<feature type="region of interest" description="Disordered" evidence="8">
    <location>
        <begin position="1"/>
        <end position="31"/>
    </location>
</feature>
<dbReference type="PROSITE" id="PS50928">
    <property type="entry name" value="ABC_TM1"/>
    <property type="match status" value="1"/>
</dbReference>
<dbReference type="Gene3D" id="1.10.3720.10">
    <property type="entry name" value="MetI-like"/>
    <property type="match status" value="1"/>
</dbReference>
<keyword evidence="4 7" id="KW-0812">Transmembrane</keyword>
<feature type="domain" description="ABC transmembrane type-1" evidence="9">
    <location>
        <begin position="99"/>
        <end position="288"/>
    </location>
</feature>
<feature type="transmembrane region" description="Helical" evidence="7">
    <location>
        <begin position="136"/>
        <end position="158"/>
    </location>
</feature>
<dbReference type="EMBL" id="VTFX01000001">
    <property type="protein sequence ID" value="KAD4060197.1"/>
    <property type="molecule type" value="Genomic_DNA"/>
</dbReference>
<dbReference type="SUPFAM" id="SSF161098">
    <property type="entry name" value="MetI-like"/>
    <property type="match status" value="1"/>
</dbReference>
<evidence type="ECO:0000256" key="6">
    <source>
        <dbReference type="ARBA" id="ARBA00023136"/>
    </source>
</evidence>
<accession>A0A5N6MTB3</accession>
<dbReference type="RefSeq" id="WP_152271406.1">
    <property type="nucleotide sequence ID" value="NZ_VTFX01000001.1"/>
</dbReference>
<comment type="similarity">
    <text evidence="7">Belongs to the binding-protein-dependent transport system permease family.</text>
</comment>
<dbReference type="Pfam" id="PF00528">
    <property type="entry name" value="BPD_transp_1"/>
    <property type="match status" value="1"/>
</dbReference>
<feature type="transmembrane region" description="Helical" evidence="7">
    <location>
        <begin position="209"/>
        <end position="231"/>
    </location>
</feature>
<keyword evidence="2 7" id="KW-0813">Transport</keyword>
<evidence type="ECO:0000256" key="4">
    <source>
        <dbReference type="ARBA" id="ARBA00022692"/>
    </source>
</evidence>
<dbReference type="GO" id="GO:0055085">
    <property type="term" value="P:transmembrane transport"/>
    <property type="evidence" value="ECO:0007669"/>
    <property type="project" value="InterPro"/>
</dbReference>
<protein>
    <submittedName>
        <fullName evidence="10">ABC transporter permease subunit</fullName>
    </submittedName>
</protein>
<sequence length="303" mass="33014">MSAPRALPVSTPAAGSDGSVPAPTAKPGRGRKRRLPFSAAHLLLLPVSLLFVLPFVQMFLTSVTPEAEINRFPPAFIPSHITFAGFEKLFAESDILRWTGNTVLVSAVAIISNIVLCSLAGYGFARLKFAGRDIGFLAILATIMIPTQLLMIPTYIMFSKLGLIDTLGAAMVPWLASTFGIFLMRQFFLSLPAELEEAAMIDGATRWQVFFRIIMPLAKPAIATLAIFTLLGSWNDLVWPLIAINNADAFTLQLGLSNFQGTRRTEWSLLMAGNVVATLPLILFFLFAQKQFIATMTFSGLKG</sequence>
<dbReference type="AlphaFoldDB" id="A0A5N6MTB3"/>
<keyword evidence="3" id="KW-1003">Cell membrane</keyword>
<dbReference type="GO" id="GO:0005886">
    <property type="term" value="C:plasma membrane"/>
    <property type="evidence" value="ECO:0007669"/>
    <property type="project" value="UniProtKB-SubCell"/>
</dbReference>
<evidence type="ECO:0000256" key="3">
    <source>
        <dbReference type="ARBA" id="ARBA00022475"/>
    </source>
</evidence>
<evidence type="ECO:0000313" key="11">
    <source>
        <dbReference type="Proteomes" id="UP000326852"/>
    </source>
</evidence>
<proteinExistence type="inferred from homology"/>
<comment type="caution">
    <text evidence="10">The sequence shown here is derived from an EMBL/GenBank/DDBJ whole genome shotgun (WGS) entry which is preliminary data.</text>
</comment>
<dbReference type="PANTHER" id="PTHR43744">
    <property type="entry name" value="ABC TRANSPORTER PERMEASE PROTEIN MG189-RELATED-RELATED"/>
    <property type="match status" value="1"/>
</dbReference>
<evidence type="ECO:0000259" key="9">
    <source>
        <dbReference type="PROSITE" id="PS50928"/>
    </source>
</evidence>
<keyword evidence="5 7" id="KW-1133">Transmembrane helix</keyword>
<dbReference type="InterPro" id="IPR000515">
    <property type="entry name" value="MetI-like"/>
</dbReference>
<keyword evidence="6 7" id="KW-0472">Membrane</keyword>
<dbReference type="InterPro" id="IPR035906">
    <property type="entry name" value="MetI-like_sf"/>
</dbReference>
<gene>
    <name evidence="10" type="ORF">GD627_03835</name>
</gene>
<feature type="transmembrane region" description="Helical" evidence="7">
    <location>
        <begin position="268"/>
        <end position="288"/>
    </location>
</feature>
<dbReference type="PANTHER" id="PTHR43744:SF12">
    <property type="entry name" value="ABC TRANSPORTER PERMEASE PROTEIN MG189-RELATED"/>
    <property type="match status" value="1"/>
</dbReference>
<organism evidence="10 11">
    <name type="scientific">Arthrobacter yangruifuii</name>
    <dbReference type="NCBI Taxonomy" id="2606616"/>
    <lineage>
        <taxon>Bacteria</taxon>
        <taxon>Bacillati</taxon>
        <taxon>Actinomycetota</taxon>
        <taxon>Actinomycetes</taxon>
        <taxon>Micrococcales</taxon>
        <taxon>Micrococcaceae</taxon>
        <taxon>Arthrobacter</taxon>
    </lineage>
</organism>
<evidence type="ECO:0000313" key="10">
    <source>
        <dbReference type="EMBL" id="KAD4060197.1"/>
    </source>
</evidence>
<feature type="transmembrane region" description="Helical" evidence="7">
    <location>
        <begin position="170"/>
        <end position="188"/>
    </location>
</feature>